<reference evidence="1" key="1">
    <citation type="submission" date="2022-04" db="EMBL/GenBank/DDBJ databases">
        <title>Genome of the entomopathogenic fungus Entomophthora muscae.</title>
        <authorList>
            <person name="Elya C."/>
            <person name="Lovett B.R."/>
            <person name="Lee E."/>
            <person name="Macias A.M."/>
            <person name="Hajek A.E."/>
            <person name="De Bivort B.L."/>
            <person name="Kasson M.T."/>
            <person name="De Fine Licht H.H."/>
            <person name="Stajich J.E."/>
        </authorList>
    </citation>
    <scope>NUCLEOTIDE SEQUENCE</scope>
    <source>
        <strain evidence="1">Berkeley</strain>
    </source>
</reference>
<organism evidence="1 2">
    <name type="scientific">Entomophthora muscae</name>
    <dbReference type="NCBI Taxonomy" id="34485"/>
    <lineage>
        <taxon>Eukaryota</taxon>
        <taxon>Fungi</taxon>
        <taxon>Fungi incertae sedis</taxon>
        <taxon>Zoopagomycota</taxon>
        <taxon>Entomophthoromycotina</taxon>
        <taxon>Entomophthoromycetes</taxon>
        <taxon>Entomophthorales</taxon>
        <taxon>Entomophthoraceae</taxon>
        <taxon>Entomophthora</taxon>
    </lineage>
</organism>
<protein>
    <submittedName>
        <fullName evidence="1">Uncharacterized protein</fullName>
    </submittedName>
</protein>
<name>A0ACC2THZ0_9FUNG</name>
<evidence type="ECO:0000313" key="1">
    <source>
        <dbReference type="EMBL" id="KAJ9074204.1"/>
    </source>
</evidence>
<evidence type="ECO:0000313" key="2">
    <source>
        <dbReference type="Proteomes" id="UP001165960"/>
    </source>
</evidence>
<keyword evidence="2" id="KW-1185">Reference proteome</keyword>
<comment type="caution">
    <text evidence="1">The sequence shown here is derived from an EMBL/GenBank/DDBJ whole genome shotgun (WGS) entry which is preliminary data.</text>
</comment>
<dbReference type="EMBL" id="QTSX02002867">
    <property type="protein sequence ID" value="KAJ9074204.1"/>
    <property type="molecule type" value="Genomic_DNA"/>
</dbReference>
<proteinExistence type="predicted"/>
<accession>A0ACC2THZ0</accession>
<dbReference type="Proteomes" id="UP001165960">
    <property type="component" value="Unassembled WGS sequence"/>
</dbReference>
<sequence length="144" mass="15899">MLSYPSTTIWFMVATSFNTGVLLWIVHKWGAILISCCCHFLLCVWRLNQSSYIFCSLISSPPAKIVRKLACVLGGPDASFPCSAPASQAQIQAALCDLTPPASCWFLDTLSQNPELFDNILPFEDALDTDAQHQVPVKVKWYAA</sequence>
<gene>
    <name evidence="1" type="ORF">DSO57_1008732</name>
</gene>